<reference evidence="6 7" key="1">
    <citation type="submission" date="2018-06" db="EMBL/GenBank/DDBJ databases">
        <authorList>
            <consortium name="Pathogen Informatics"/>
            <person name="Doyle S."/>
        </authorList>
    </citation>
    <scope>NUCLEOTIDE SEQUENCE [LARGE SCALE GENOMIC DNA]</scope>
    <source>
        <strain evidence="6 7">NCTC8622</strain>
    </source>
</reference>
<dbReference type="AlphaFoldDB" id="A0A376U280"/>
<feature type="DNA-binding region" description="H-T-H motif" evidence="4">
    <location>
        <begin position="38"/>
        <end position="57"/>
    </location>
</feature>
<protein>
    <submittedName>
        <fullName evidence="6">TetR family transcriptional regulator</fullName>
    </submittedName>
</protein>
<organism evidence="6 7">
    <name type="scientific">Escherichia coli</name>
    <dbReference type="NCBI Taxonomy" id="562"/>
    <lineage>
        <taxon>Bacteria</taxon>
        <taxon>Pseudomonadati</taxon>
        <taxon>Pseudomonadota</taxon>
        <taxon>Gammaproteobacteria</taxon>
        <taxon>Enterobacterales</taxon>
        <taxon>Enterobacteriaceae</taxon>
        <taxon>Escherichia</taxon>
    </lineage>
</organism>
<dbReference type="Proteomes" id="UP000254079">
    <property type="component" value="Unassembled WGS sequence"/>
</dbReference>
<dbReference type="PROSITE" id="PS01081">
    <property type="entry name" value="HTH_TETR_1"/>
    <property type="match status" value="1"/>
</dbReference>
<evidence type="ECO:0000313" key="7">
    <source>
        <dbReference type="Proteomes" id="UP000254079"/>
    </source>
</evidence>
<proteinExistence type="predicted"/>
<evidence type="ECO:0000256" key="1">
    <source>
        <dbReference type="ARBA" id="ARBA00023015"/>
    </source>
</evidence>
<dbReference type="EMBL" id="UGCP01000002">
    <property type="protein sequence ID" value="STI83178.1"/>
    <property type="molecule type" value="Genomic_DNA"/>
</dbReference>
<keyword evidence="2 4" id="KW-0238">DNA-binding</keyword>
<dbReference type="SUPFAM" id="SSF46689">
    <property type="entry name" value="Homeodomain-like"/>
    <property type="match status" value="1"/>
</dbReference>
<dbReference type="Gene3D" id="1.10.357.10">
    <property type="entry name" value="Tetracycline Repressor, domain 2"/>
    <property type="match status" value="1"/>
</dbReference>
<dbReference type="InterPro" id="IPR001647">
    <property type="entry name" value="HTH_TetR"/>
</dbReference>
<dbReference type="InterPro" id="IPR036271">
    <property type="entry name" value="Tet_transcr_reg_TetR-rel_C_sf"/>
</dbReference>
<dbReference type="Gene3D" id="1.10.10.60">
    <property type="entry name" value="Homeodomain-like"/>
    <property type="match status" value="1"/>
</dbReference>
<feature type="domain" description="HTH tetR-type" evidence="5">
    <location>
        <begin position="15"/>
        <end position="75"/>
    </location>
</feature>
<sequence>MVTKKQSRVPGRPRRFAPEQAVSAAKVLFHQKGFDAVSVAEVTDYLGINPPSLYAAFGNKAGLFSRVLNEYVGTEAIPLADILRDDRPVGECLAEVLKEAARRYSQNGGCAGCMVLEGIHSHDPQARDIAVQYYHAAETAIYDYIARRHPQSAQCVTDFMSTVMSGLSGEGTGGALHRTTLCNSCTGGGSDKNYSQGVMRALTRKAGTRLPISCDKTIIHALRLAELIIFSYNDRNERCFN</sequence>
<evidence type="ECO:0000313" key="6">
    <source>
        <dbReference type="EMBL" id="STI83178.1"/>
    </source>
</evidence>
<dbReference type="InterPro" id="IPR023772">
    <property type="entry name" value="DNA-bd_HTH_TetR-type_CS"/>
</dbReference>
<dbReference type="PANTHER" id="PTHR47506:SF1">
    <property type="entry name" value="HTH-TYPE TRANSCRIPTIONAL REGULATOR YJDC"/>
    <property type="match status" value="1"/>
</dbReference>
<evidence type="ECO:0000256" key="3">
    <source>
        <dbReference type="ARBA" id="ARBA00023163"/>
    </source>
</evidence>
<dbReference type="SUPFAM" id="SSF48498">
    <property type="entry name" value="Tetracyclin repressor-like, C-terminal domain"/>
    <property type="match status" value="1"/>
</dbReference>
<accession>A0A376U280</accession>
<dbReference type="GO" id="GO:0003677">
    <property type="term" value="F:DNA binding"/>
    <property type="evidence" value="ECO:0007669"/>
    <property type="project" value="UniProtKB-UniRule"/>
</dbReference>
<dbReference type="PANTHER" id="PTHR47506">
    <property type="entry name" value="TRANSCRIPTIONAL REGULATORY PROTEIN"/>
    <property type="match status" value="1"/>
</dbReference>
<dbReference type="InterPro" id="IPR009057">
    <property type="entry name" value="Homeodomain-like_sf"/>
</dbReference>
<dbReference type="PROSITE" id="PS50977">
    <property type="entry name" value="HTH_TETR_2"/>
    <property type="match status" value="1"/>
</dbReference>
<evidence type="ECO:0000256" key="4">
    <source>
        <dbReference type="PROSITE-ProRule" id="PRU00335"/>
    </source>
</evidence>
<name>A0A376U280_ECOLX</name>
<gene>
    <name evidence="6" type="ORF">NCTC8622_02193</name>
</gene>
<evidence type="ECO:0000259" key="5">
    <source>
        <dbReference type="PROSITE" id="PS50977"/>
    </source>
</evidence>
<keyword evidence="3" id="KW-0804">Transcription</keyword>
<keyword evidence="1" id="KW-0805">Transcription regulation</keyword>
<dbReference type="Pfam" id="PF00440">
    <property type="entry name" value="TetR_N"/>
    <property type="match status" value="1"/>
</dbReference>
<evidence type="ECO:0000256" key="2">
    <source>
        <dbReference type="ARBA" id="ARBA00023125"/>
    </source>
</evidence>